<feature type="compositionally biased region" description="Basic residues" evidence="1">
    <location>
        <begin position="1"/>
        <end position="11"/>
    </location>
</feature>
<gene>
    <name evidence="2" type="ORF">MY1_0845</name>
</gene>
<keyword evidence="3" id="KW-1185">Reference proteome</keyword>
<name>F9CWF5_9ARCH</name>
<comment type="caution">
    <text evidence="2">The sequence shown here is derived from an EMBL/GenBank/DDBJ whole genome shotgun (WGS) entry which is preliminary data.</text>
</comment>
<evidence type="ECO:0000256" key="1">
    <source>
        <dbReference type="SAM" id="MobiDB-lite"/>
    </source>
</evidence>
<sequence>MTCAKNHLHKRDNHDSKRAKDLSKVPKRRQTGKKYCL</sequence>
<feature type="region of interest" description="Disordered" evidence="1">
    <location>
        <begin position="1"/>
        <end position="37"/>
    </location>
</feature>
<dbReference type="AlphaFoldDB" id="F9CWF5"/>
<protein>
    <submittedName>
        <fullName evidence="2">Uncharacterized protein</fullName>
    </submittedName>
</protein>
<feature type="compositionally biased region" description="Basic residues" evidence="1">
    <location>
        <begin position="25"/>
        <end position="37"/>
    </location>
</feature>
<accession>F9CWF5</accession>
<evidence type="ECO:0000313" key="2">
    <source>
        <dbReference type="EMBL" id="EGP93607.1"/>
    </source>
</evidence>
<organism evidence="2 3">
    <name type="scientific">Nitrosarchaeum koreense MY1</name>
    <dbReference type="NCBI Taxonomy" id="1001994"/>
    <lineage>
        <taxon>Archaea</taxon>
        <taxon>Nitrososphaerota</taxon>
        <taxon>Nitrososphaeria</taxon>
        <taxon>Nitrosopumilales</taxon>
        <taxon>Nitrosopumilaceae</taxon>
        <taxon>Nitrosarchaeum</taxon>
    </lineage>
</organism>
<dbReference type="EMBL" id="AFPU01000001">
    <property type="protein sequence ID" value="EGP93607.1"/>
    <property type="molecule type" value="Genomic_DNA"/>
</dbReference>
<dbReference type="Proteomes" id="UP000004440">
    <property type="component" value="Unassembled WGS sequence"/>
</dbReference>
<proteinExistence type="predicted"/>
<feature type="compositionally biased region" description="Basic and acidic residues" evidence="1">
    <location>
        <begin position="12"/>
        <end position="24"/>
    </location>
</feature>
<evidence type="ECO:0000313" key="3">
    <source>
        <dbReference type="Proteomes" id="UP000004440"/>
    </source>
</evidence>
<reference evidence="2 3" key="1">
    <citation type="journal article" date="2011" name="J. Bacteriol.">
        <title>Genome Sequence of an Ammonia-Oxidizing Soil Archaeon, "Candidatus Nitrosoarchaeum koreensis" MY1.</title>
        <authorList>
            <person name="Kim B.K."/>
            <person name="Jung M.Y."/>
            <person name="Yu D.S."/>
            <person name="Park S.J."/>
            <person name="Oh T.K."/>
            <person name="Rhee S.K."/>
            <person name="Kim J.F."/>
        </authorList>
    </citation>
    <scope>NUCLEOTIDE SEQUENCE [LARGE SCALE GENOMIC DNA]</scope>
    <source>
        <strain evidence="2 3">MY1</strain>
    </source>
</reference>